<name>A0A811UL16_CERCA</name>
<protein>
    <submittedName>
        <fullName evidence="1">(Mediterranean fruit fly) hypothetical protein</fullName>
    </submittedName>
</protein>
<reference evidence="1" key="1">
    <citation type="submission" date="2020-11" db="EMBL/GenBank/DDBJ databases">
        <authorList>
            <person name="Whitehead M."/>
        </authorList>
    </citation>
    <scope>NUCLEOTIDE SEQUENCE</scope>
    <source>
        <strain evidence="1">EGII</strain>
    </source>
</reference>
<keyword evidence="2" id="KW-1185">Reference proteome</keyword>
<evidence type="ECO:0000313" key="1">
    <source>
        <dbReference type="EMBL" id="CAD6998415.1"/>
    </source>
</evidence>
<dbReference type="EMBL" id="CAJHJT010000012">
    <property type="protein sequence ID" value="CAD6998415.1"/>
    <property type="molecule type" value="Genomic_DNA"/>
</dbReference>
<dbReference type="AlphaFoldDB" id="A0A811UL16"/>
<gene>
    <name evidence="1" type="ORF">CCAP1982_LOCUS7015</name>
</gene>
<comment type="caution">
    <text evidence="1">The sequence shown here is derived from an EMBL/GenBank/DDBJ whole genome shotgun (WGS) entry which is preliminary data.</text>
</comment>
<sequence length="77" mass="8650">MKSITLHYTFTQSLLKNATRPTEAGYPGPCSSNRTAENGRGRCSCTFDVFQQISFFSYPCQVFNPVPNIIDHSSIRN</sequence>
<organism evidence="1 2">
    <name type="scientific">Ceratitis capitata</name>
    <name type="common">Mediterranean fruit fly</name>
    <name type="synonym">Tephritis capitata</name>
    <dbReference type="NCBI Taxonomy" id="7213"/>
    <lineage>
        <taxon>Eukaryota</taxon>
        <taxon>Metazoa</taxon>
        <taxon>Ecdysozoa</taxon>
        <taxon>Arthropoda</taxon>
        <taxon>Hexapoda</taxon>
        <taxon>Insecta</taxon>
        <taxon>Pterygota</taxon>
        <taxon>Neoptera</taxon>
        <taxon>Endopterygota</taxon>
        <taxon>Diptera</taxon>
        <taxon>Brachycera</taxon>
        <taxon>Muscomorpha</taxon>
        <taxon>Tephritoidea</taxon>
        <taxon>Tephritidae</taxon>
        <taxon>Ceratitis</taxon>
        <taxon>Ceratitis</taxon>
    </lineage>
</organism>
<dbReference type="Proteomes" id="UP000606786">
    <property type="component" value="Unassembled WGS sequence"/>
</dbReference>
<evidence type="ECO:0000313" key="2">
    <source>
        <dbReference type="Proteomes" id="UP000606786"/>
    </source>
</evidence>
<proteinExistence type="predicted"/>
<accession>A0A811UL16</accession>